<proteinExistence type="predicted"/>
<sequence>MNLPPFILLSILSILSLSAGAPSRREFLSIASMIKPTPPEYFSSVSSDSSSNEEVRGDVWLPSRKIHSLTRKQAEEKKWKELKYHPDLSLENMRLLESESEWKETFCKHAKVIENAFEHLTRQKHREFTPPPPFDNTTEQDILVVHGAASKLYSTSNWIGRWKTHFQIGYYAYRALAKTHSPSEAQYIGWIADLTEAHIDLQHRMEKYCYRHKHSPIMSSRKAKEKVVG</sequence>
<gene>
    <name evidence="2" type="ORF">BJ684DRAFT_17352</name>
</gene>
<evidence type="ECO:0000313" key="3">
    <source>
        <dbReference type="Proteomes" id="UP000267251"/>
    </source>
</evidence>
<evidence type="ECO:0000256" key="1">
    <source>
        <dbReference type="SAM" id="SignalP"/>
    </source>
</evidence>
<dbReference type="Proteomes" id="UP000267251">
    <property type="component" value="Unassembled WGS sequence"/>
</dbReference>
<dbReference type="AlphaFoldDB" id="A0A4P9Y0W1"/>
<organism evidence="2 3">
    <name type="scientific">Piptocephalis cylindrospora</name>
    <dbReference type="NCBI Taxonomy" id="1907219"/>
    <lineage>
        <taxon>Eukaryota</taxon>
        <taxon>Fungi</taxon>
        <taxon>Fungi incertae sedis</taxon>
        <taxon>Zoopagomycota</taxon>
        <taxon>Zoopagomycotina</taxon>
        <taxon>Zoopagomycetes</taxon>
        <taxon>Zoopagales</taxon>
        <taxon>Piptocephalidaceae</taxon>
        <taxon>Piptocephalis</taxon>
    </lineage>
</organism>
<keyword evidence="1" id="KW-0732">Signal</keyword>
<reference evidence="3" key="1">
    <citation type="journal article" date="2018" name="Nat. Microbiol.">
        <title>Leveraging single-cell genomics to expand the fungal tree of life.</title>
        <authorList>
            <person name="Ahrendt S.R."/>
            <person name="Quandt C.A."/>
            <person name="Ciobanu D."/>
            <person name="Clum A."/>
            <person name="Salamov A."/>
            <person name="Andreopoulos B."/>
            <person name="Cheng J.F."/>
            <person name="Woyke T."/>
            <person name="Pelin A."/>
            <person name="Henrissat B."/>
            <person name="Reynolds N.K."/>
            <person name="Benny G.L."/>
            <person name="Smith M.E."/>
            <person name="James T.Y."/>
            <person name="Grigoriev I.V."/>
        </authorList>
    </citation>
    <scope>NUCLEOTIDE SEQUENCE [LARGE SCALE GENOMIC DNA]</scope>
</reference>
<feature type="signal peptide" evidence="1">
    <location>
        <begin position="1"/>
        <end position="20"/>
    </location>
</feature>
<keyword evidence="3" id="KW-1185">Reference proteome</keyword>
<name>A0A4P9Y0W1_9FUNG</name>
<evidence type="ECO:0000313" key="2">
    <source>
        <dbReference type="EMBL" id="RKP12132.1"/>
    </source>
</evidence>
<dbReference type="EMBL" id="KZ988467">
    <property type="protein sequence ID" value="RKP12132.1"/>
    <property type="molecule type" value="Genomic_DNA"/>
</dbReference>
<accession>A0A4P9Y0W1</accession>
<protein>
    <submittedName>
        <fullName evidence="2">Uncharacterized protein</fullName>
    </submittedName>
</protein>
<feature type="chain" id="PRO_5020953444" evidence="1">
    <location>
        <begin position="21"/>
        <end position="229"/>
    </location>
</feature>